<dbReference type="Pfam" id="PF00015">
    <property type="entry name" value="MCPsignal"/>
    <property type="match status" value="1"/>
</dbReference>
<dbReference type="PROSITE" id="PS50111">
    <property type="entry name" value="CHEMOTAXIS_TRANSDUC_2"/>
    <property type="match status" value="1"/>
</dbReference>
<dbReference type="Gene3D" id="1.10.287.950">
    <property type="entry name" value="Methyl-accepting chemotaxis protein"/>
    <property type="match status" value="1"/>
</dbReference>
<evidence type="ECO:0000313" key="4">
    <source>
        <dbReference type="EMBL" id="MFD2261470.1"/>
    </source>
</evidence>
<dbReference type="RefSeq" id="WP_379874298.1">
    <property type="nucleotide sequence ID" value="NZ_JBHUIP010000001.1"/>
</dbReference>
<evidence type="ECO:0000256" key="1">
    <source>
        <dbReference type="ARBA" id="ARBA00023224"/>
    </source>
</evidence>
<comment type="caution">
    <text evidence="4">The sequence shown here is derived from an EMBL/GenBank/DDBJ whole genome shotgun (WGS) entry which is preliminary data.</text>
</comment>
<dbReference type="SUPFAM" id="SSF58104">
    <property type="entry name" value="Methyl-accepting chemotaxis protein (MCP) signaling domain"/>
    <property type="match status" value="1"/>
</dbReference>
<dbReference type="EMBL" id="JBHUIP010000001">
    <property type="protein sequence ID" value="MFD2261470.1"/>
    <property type="molecule type" value="Genomic_DNA"/>
</dbReference>
<dbReference type="InterPro" id="IPR004089">
    <property type="entry name" value="MCPsignal_dom"/>
</dbReference>
<keyword evidence="1 2" id="KW-0807">Transducer</keyword>
<reference evidence="5" key="1">
    <citation type="journal article" date="2019" name="Int. J. Syst. Evol. Microbiol.">
        <title>The Global Catalogue of Microorganisms (GCM) 10K type strain sequencing project: providing services to taxonomists for standard genome sequencing and annotation.</title>
        <authorList>
            <consortium name="The Broad Institute Genomics Platform"/>
            <consortium name="The Broad Institute Genome Sequencing Center for Infectious Disease"/>
            <person name="Wu L."/>
            <person name="Ma J."/>
        </authorList>
    </citation>
    <scope>NUCLEOTIDE SEQUENCE [LARGE SCALE GENOMIC DNA]</scope>
    <source>
        <strain evidence="5">CGMCC 1.19062</strain>
    </source>
</reference>
<dbReference type="PANTHER" id="PTHR32089:SF112">
    <property type="entry name" value="LYSOZYME-LIKE PROTEIN-RELATED"/>
    <property type="match status" value="1"/>
</dbReference>
<organism evidence="4 5">
    <name type="scientific">Lacibacterium aquatile</name>
    <dbReference type="NCBI Taxonomy" id="1168082"/>
    <lineage>
        <taxon>Bacteria</taxon>
        <taxon>Pseudomonadati</taxon>
        <taxon>Pseudomonadota</taxon>
        <taxon>Alphaproteobacteria</taxon>
        <taxon>Rhodospirillales</taxon>
        <taxon>Rhodospirillaceae</taxon>
    </lineage>
</organism>
<evidence type="ECO:0000259" key="3">
    <source>
        <dbReference type="PROSITE" id="PS50111"/>
    </source>
</evidence>
<name>A0ABW5DL52_9PROT</name>
<sequence>MDGMHGDVDSALARELRQGFQKVAGVAGTLGIEITDISGSVDLVSDTVTAQAAICEQLRSSSLTLDAKNQAIAKATGTARQIAGNAREEVDRSQASIDRAIGDIRELADTVGAIESDLAGLKDALARISRVAGGISNIARQTNLLALNATIEAARAGEAGKGFAVVAGEVKQLARQTAEATQEIDATLRELATQAQRLTDRSVAGVQKATAAREGTEAIGGVIATVHRAMGQVDDGASDISEAAGAIDTECRRLIEGTAALSGGLKESATALSAAKERLHRLNGQSETLMRVTADAGVDTVDSPFIHACVEAAAEINRRLEAAVDRGDISLSDLFDEQYQPIAGSNPPQFMARFTTLTDRLFTDLQEKALALDPKVVFCAGIDRNGYLPTHNKKFSHPQGQDVAWNTANSRNRRMFNDRVGLAAGRNKDRFLLQTYRRDMGGGTFLMMKDVSAPITVKGRHWGGLRLAYKVAD</sequence>
<dbReference type="SMART" id="SM00283">
    <property type="entry name" value="MA"/>
    <property type="match status" value="1"/>
</dbReference>
<protein>
    <submittedName>
        <fullName evidence="4">Methyl-accepting chemotaxis protein</fullName>
    </submittedName>
</protein>
<gene>
    <name evidence="4" type="ORF">ACFSM5_01130</name>
</gene>
<feature type="domain" description="Methyl-accepting transducer" evidence="3">
    <location>
        <begin position="26"/>
        <end position="262"/>
    </location>
</feature>
<keyword evidence="5" id="KW-1185">Reference proteome</keyword>
<dbReference type="PANTHER" id="PTHR32089">
    <property type="entry name" value="METHYL-ACCEPTING CHEMOTAXIS PROTEIN MCPB"/>
    <property type="match status" value="1"/>
</dbReference>
<proteinExistence type="predicted"/>
<evidence type="ECO:0000256" key="2">
    <source>
        <dbReference type="PROSITE-ProRule" id="PRU00284"/>
    </source>
</evidence>
<evidence type="ECO:0000313" key="5">
    <source>
        <dbReference type="Proteomes" id="UP001597295"/>
    </source>
</evidence>
<accession>A0ABW5DL52</accession>
<dbReference type="Proteomes" id="UP001597295">
    <property type="component" value="Unassembled WGS sequence"/>
</dbReference>